<feature type="compositionally biased region" description="Polar residues" evidence="1">
    <location>
        <begin position="67"/>
        <end position="86"/>
    </location>
</feature>
<evidence type="ECO:0000313" key="3">
    <source>
        <dbReference type="EMBL" id="AGL85974.1"/>
    </source>
</evidence>
<dbReference type="HOGENOM" id="CLU_182274_0_0_6"/>
<feature type="signal peptide" evidence="2">
    <location>
        <begin position="1"/>
        <end position="17"/>
    </location>
</feature>
<reference evidence="4" key="1">
    <citation type="journal article" date="2014" name="Genome Announc.">
        <title>Full-genome sequence of the plant growth-promoting bacterium Pseudomonas protegens CHA0.</title>
        <authorList>
            <person name="Jousset A."/>
            <person name="Schuldes J."/>
            <person name="Keel C."/>
            <person name="Maurhofer M."/>
            <person name="Daniel R."/>
            <person name="Scheu S."/>
            <person name="Thuermer A."/>
        </authorList>
    </citation>
    <scope>NUCLEOTIDE SEQUENCE [LARGE SCALE GENOMIC DNA]</scope>
    <source>
        <strain evidence="4">DSM 19095 / LMG 27888 / CFBP 6595 / CHA0</strain>
    </source>
</reference>
<dbReference type="AlphaFoldDB" id="A0A2C9EQM9"/>
<dbReference type="KEGG" id="pprc:PFLCHA0_c42150"/>
<accession>A0A2C9EQM9</accession>
<dbReference type="PROSITE" id="PS51257">
    <property type="entry name" value="PROKAR_LIPOPROTEIN"/>
    <property type="match status" value="1"/>
</dbReference>
<dbReference type="Proteomes" id="UP000013940">
    <property type="component" value="Chromosome"/>
</dbReference>
<name>A0A2C9EQM9_PSEPH</name>
<dbReference type="eggNOG" id="ENOG50305YK">
    <property type="taxonomic scope" value="Bacteria"/>
</dbReference>
<evidence type="ECO:0008006" key="5">
    <source>
        <dbReference type="Google" id="ProtNLM"/>
    </source>
</evidence>
<feature type="chain" id="PRO_5012699930" description="Lipoprotein" evidence="2">
    <location>
        <begin position="18"/>
        <end position="86"/>
    </location>
</feature>
<feature type="region of interest" description="Disordered" evidence="1">
    <location>
        <begin position="63"/>
        <end position="86"/>
    </location>
</feature>
<sequence>MKAFSAVLLLLVSSVLAGCASPGAPELRPYTAQEIRELAMEALNRRGLSFDEYQQKKAELLGRPASFDSQGEMSAQRNISRHQPAS</sequence>
<dbReference type="GeneID" id="57477218"/>
<proteinExistence type="predicted"/>
<dbReference type="RefSeq" id="WP_015636468.1">
    <property type="nucleotide sequence ID" value="NC_021237.1"/>
</dbReference>
<evidence type="ECO:0000313" key="4">
    <source>
        <dbReference type="Proteomes" id="UP000013940"/>
    </source>
</evidence>
<organism evidence="3 4">
    <name type="scientific">Pseudomonas protegens (strain DSM 19095 / LMG 27888 / CFBP 6595 / CHA0)</name>
    <dbReference type="NCBI Taxonomy" id="1124983"/>
    <lineage>
        <taxon>Bacteria</taxon>
        <taxon>Pseudomonadati</taxon>
        <taxon>Pseudomonadota</taxon>
        <taxon>Gammaproteobacteria</taxon>
        <taxon>Pseudomonadales</taxon>
        <taxon>Pseudomonadaceae</taxon>
        <taxon>Pseudomonas</taxon>
    </lineage>
</organism>
<protein>
    <recommendedName>
        <fullName evidence="5">Lipoprotein</fullName>
    </recommendedName>
</protein>
<evidence type="ECO:0000256" key="1">
    <source>
        <dbReference type="SAM" id="MobiDB-lite"/>
    </source>
</evidence>
<gene>
    <name evidence="3" type="ORF">PFLCHA0_c42150</name>
</gene>
<dbReference type="EMBL" id="CP003190">
    <property type="protein sequence ID" value="AGL85974.1"/>
    <property type="molecule type" value="Genomic_DNA"/>
</dbReference>
<keyword evidence="2" id="KW-0732">Signal</keyword>
<evidence type="ECO:0000256" key="2">
    <source>
        <dbReference type="SAM" id="SignalP"/>
    </source>
</evidence>